<feature type="compositionally biased region" description="Polar residues" evidence="1">
    <location>
        <begin position="27"/>
        <end position="45"/>
    </location>
</feature>
<feature type="region of interest" description="Disordered" evidence="1">
    <location>
        <begin position="27"/>
        <end position="139"/>
    </location>
</feature>
<dbReference type="HOGENOM" id="CLU_1414992_0_0_1"/>
<dbReference type="EMBL" id="AMWN01000003">
    <property type="protein sequence ID" value="EXJ90653.1"/>
    <property type="molecule type" value="Genomic_DNA"/>
</dbReference>
<dbReference type="Proteomes" id="UP000019484">
    <property type="component" value="Unassembled WGS sequence"/>
</dbReference>
<evidence type="ECO:0000313" key="3">
    <source>
        <dbReference type="Proteomes" id="UP000019484"/>
    </source>
</evidence>
<protein>
    <submittedName>
        <fullName evidence="2">Uncharacterized protein</fullName>
    </submittedName>
</protein>
<dbReference type="GeneID" id="19158646"/>
<organism evidence="2 3">
    <name type="scientific">Capronia coronata CBS 617.96</name>
    <dbReference type="NCBI Taxonomy" id="1182541"/>
    <lineage>
        <taxon>Eukaryota</taxon>
        <taxon>Fungi</taxon>
        <taxon>Dikarya</taxon>
        <taxon>Ascomycota</taxon>
        <taxon>Pezizomycotina</taxon>
        <taxon>Eurotiomycetes</taxon>
        <taxon>Chaetothyriomycetidae</taxon>
        <taxon>Chaetothyriales</taxon>
        <taxon>Herpotrichiellaceae</taxon>
        <taxon>Capronia</taxon>
    </lineage>
</organism>
<evidence type="ECO:0000313" key="2">
    <source>
        <dbReference type="EMBL" id="EXJ90653.1"/>
    </source>
</evidence>
<accession>W9YDN2</accession>
<reference evidence="2 3" key="1">
    <citation type="submission" date="2013-03" db="EMBL/GenBank/DDBJ databases">
        <title>The Genome Sequence of Capronia coronata CBS 617.96.</title>
        <authorList>
            <consortium name="The Broad Institute Genomics Platform"/>
            <person name="Cuomo C."/>
            <person name="de Hoog S."/>
            <person name="Gorbushina A."/>
            <person name="Walker B."/>
            <person name="Young S.K."/>
            <person name="Zeng Q."/>
            <person name="Gargeya S."/>
            <person name="Fitzgerald M."/>
            <person name="Haas B."/>
            <person name="Abouelleil A."/>
            <person name="Allen A.W."/>
            <person name="Alvarado L."/>
            <person name="Arachchi H.M."/>
            <person name="Berlin A.M."/>
            <person name="Chapman S.B."/>
            <person name="Gainer-Dewar J."/>
            <person name="Goldberg J."/>
            <person name="Griggs A."/>
            <person name="Gujja S."/>
            <person name="Hansen M."/>
            <person name="Howarth C."/>
            <person name="Imamovic A."/>
            <person name="Ireland A."/>
            <person name="Larimer J."/>
            <person name="McCowan C."/>
            <person name="Murphy C."/>
            <person name="Pearson M."/>
            <person name="Poon T.W."/>
            <person name="Priest M."/>
            <person name="Roberts A."/>
            <person name="Saif S."/>
            <person name="Shea T."/>
            <person name="Sisk P."/>
            <person name="Sykes S."/>
            <person name="Wortman J."/>
            <person name="Nusbaum C."/>
            <person name="Birren B."/>
        </authorList>
    </citation>
    <scope>NUCLEOTIDE SEQUENCE [LARGE SCALE GENOMIC DNA]</scope>
    <source>
        <strain evidence="2 3">CBS 617.96</strain>
    </source>
</reference>
<keyword evidence="3" id="KW-1185">Reference proteome</keyword>
<feature type="compositionally biased region" description="Polar residues" evidence="1">
    <location>
        <begin position="78"/>
        <end position="96"/>
    </location>
</feature>
<dbReference type="RefSeq" id="XP_007722847.1">
    <property type="nucleotide sequence ID" value="XM_007724657.1"/>
</dbReference>
<feature type="compositionally biased region" description="Low complexity" evidence="1">
    <location>
        <begin position="108"/>
        <end position="119"/>
    </location>
</feature>
<dbReference type="AlphaFoldDB" id="W9YDN2"/>
<comment type="caution">
    <text evidence="2">The sequence shown here is derived from an EMBL/GenBank/DDBJ whole genome shotgun (WGS) entry which is preliminary data.</text>
</comment>
<sequence length="195" mass="21644">MVEIPILVSTPGQHTVELAQPAEYPFAQSSQTTGQQADQQPSVATNVFVAAEATSPAMVSDTTQTNPEEEGSRHTSPKRQSPAHSRSQSRARTSPRTWAEAIRQRLASPHSHFHSPVSVDASGRTLLSPGNEPVLRSTTPAADLYKGQDESNFGMTFDHHHSVNHFLKASKPQTCAYSYEDQKHRMLMDWVERRR</sequence>
<dbReference type="OrthoDB" id="4115237at2759"/>
<evidence type="ECO:0000256" key="1">
    <source>
        <dbReference type="SAM" id="MobiDB-lite"/>
    </source>
</evidence>
<gene>
    <name evidence="2" type="ORF">A1O1_03757</name>
</gene>
<name>W9YDN2_9EURO</name>
<proteinExistence type="predicted"/>